<evidence type="ECO:0000256" key="1">
    <source>
        <dbReference type="SAM" id="Coils"/>
    </source>
</evidence>
<name>A0A7J9N1D0_GOSSC</name>
<dbReference type="Gene3D" id="1.10.287.1490">
    <property type="match status" value="1"/>
</dbReference>
<sequence>VTKNNFQRLKEIWNQWNDEVDKHLFRALTQFWNLAYSCFTFGKKLMNITGMSEQWVVAQIKQKGDIVFPKALGHVDEVVTDLFDRLDKRITPIPTILPETFRSLSACRKAGEGRFIGCAQLLLAWFHNQFWKDIEWRAPWLLPDEILYRCGNFDWVPLHGIWGAVGYVPLLVLRWEQKFQEVQTRNEALEKILSESQREKGELKDRVTELESSLRQYQNQNSAIELRASLSKIEEMKKRIEELETALQNCEIWIEYLEANEDRNKEQLHYFQNQVRNRDHIMGEAVVQIREVADHLQTLAVQANMLSVKYELE</sequence>
<accession>A0A7J9N1D0</accession>
<reference evidence="3 4" key="1">
    <citation type="journal article" date="2019" name="Genome Biol. Evol.">
        <title>Insights into the evolution of the New World diploid cottons (Gossypium, subgenus Houzingenia) based on genome sequencing.</title>
        <authorList>
            <person name="Grover C.E."/>
            <person name="Arick M.A. 2nd"/>
            <person name="Thrash A."/>
            <person name="Conover J.L."/>
            <person name="Sanders W.S."/>
            <person name="Peterson D.G."/>
            <person name="Frelichowski J.E."/>
            <person name="Scheffler J.A."/>
            <person name="Scheffler B.E."/>
            <person name="Wendel J.F."/>
        </authorList>
    </citation>
    <scope>NUCLEOTIDE SEQUENCE [LARGE SCALE GENOMIC DNA]</scope>
    <source>
        <strain evidence="3">1</strain>
        <tissue evidence="3">Leaf</tissue>
    </source>
</reference>
<dbReference type="OrthoDB" id="989156at2759"/>
<organism evidence="3 4">
    <name type="scientific">Gossypium schwendimanii</name>
    <name type="common">Cotton</name>
    <dbReference type="NCBI Taxonomy" id="34291"/>
    <lineage>
        <taxon>Eukaryota</taxon>
        <taxon>Viridiplantae</taxon>
        <taxon>Streptophyta</taxon>
        <taxon>Embryophyta</taxon>
        <taxon>Tracheophyta</taxon>
        <taxon>Spermatophyta</taxon>
        <taxon>Magnoliopsida</taxon>
        <taxon>eudicotyledons</taxon>
        <taxon>Gunneridae</taxon>
        <taxon>Pentapetalae</taxon>
        <taxon>rosids</taxon>
        <taxon>malvids</taxon>
        <taxon>Malvales</taxon>
        <taxon>Malvaceae</taxon>
        <taxon>Malvoideae</taxon>
        <taxon>Gossypium</taxon>
    </lineage>
</organism>
<dbReference type="PANTHER" id="PTHR48200">
    <property type="entry name" value="PROTEIN, PUTATIVE-RELATED"/>
    <property type="match status" value="1"/>
</dbReference>
<feature type="domain" description="DUF7745" evidence="2">
    <location>
        <begin position="132"/>
        <end position="220"/>
    </location>
</feature>
<evidence type="ECO:0000313" key="3">
    <source>
        <dbReference type="EMBL" id="MBA0876399.1"/>
    </source>
</evidence>
<feature type="non-terminal residue" evidence="3">
    <location>
        <position position="313"/>
    </location>
</feature>
<gene>
    <name evidence="3" type="ORF">Goshw_010299</name>
</gene>
<dbReference type="SUPFAM" id="SSF57997">
    <property type="entry name" value="Tropomyosin"/>
    <property type="match status" value="1"/>
</dbReference>
<dbReference type="PANTHER" id="PTHR48200:SF1">
    <property type="entry name" value="AMINOTRANSFERASE-LIKE PLANT MOBILE DOMAIN-CONTAINING PROTEIN"/>
    <property type="match status" value="1"/>
</dbReference>
<dbReference type="EMBL" id="JABFAF010264876">
    <property type="protein sequence ID" value="MBA0876399.1"/>
    <property type="molecule type" value="Genomic_DNA"/>
</dbReference>
<feature type="coiled-coil region" evidence="1">
    <location>
        <begin position="172"/>
        <end position="253"/>
    </location>
</feature>
<dbReference type="InterPro" id="IPR056647">
    <property type="entry name" value="DUF7745"/>
</dbReference>
<dbReference type="AlphaFoldDB" id="A0A7J9N1D0"/>
<dbReference type="Pfam" id="PF24924">
    <property type="entry name" value="DUF7745"/>
    <property type="match status" value="1"/>
</dbReference>
<keyword evidence="4" id="KW-1185">Reference proteome</keyword>
<keyword evidence="1" id="KW-0175">Coiled coil</keyword>
<evidence type="ECO:0000313" key="4">
    <source>
        <dbReference type="Proteomes" id="UP000593576"/>
    </source>
</evidence>
<proteinExistence type="predicted"/>
<protein>
    <recommendedName>
        <fullName evidence="2">DUF7745 domain-containing protein</fullName>
    </recommendedName>
</protein>
<dbReference type="Proteomes" id="UP000593576">
    <property type="component" value="Unassembled WGS sequence"/>
</dbReference>
<comment type="caution">
    <text evidence="3">The sequence shown here is derived from an EMBL/GenBank/DDBJ whole genome shotgun (WGS) entry which is preliminary data.</text>
</comment>
<evidence type="ECO:0000259" key="2">
    <source>
        <dbReference type="Pfam" id="PF24924"/>
    </source>
</evidence>